<dbReference type="PANTHER" id="PTHR45138">
    <property type="entry name" value="REGULATORY COMPONENTS OF SENSORY TRANSDUCTION SYSTEM"/>
    <property type="match status" value="1"/>
</dbReference>
<evidence type="ECO:0000256" key="6">
    <source>
        <dbReference type="ARBA" id="ARBA00022741"/>
    </source>
</evidence>
<comment type="catalytic activity">
    <reaction evidence="10">
        <text>2 GTP = 3',3'-c-di-GMP + 2 diphosphate</text>
        <dbReference type="Rhea" id="RHEA:24898"/>
        <dbReference type="ChEBI" id="CHEBI:33019"/>
        <dbReference type="ChEBI" id="CHEBI:37565"/>
        <dbReference type="ChEBI" id="CHEBI:58805"/>
        <dbReference type="EC" id="2.7.7.65"/>
    </reaction>
</comment>
<dbReference type="GO" id="GO:0005886">
    <property type="term" value="C:plasma membrane"/>
    <property type="evidence" value="ECO:0007669"/>
    <property type="project" value="UniProtKB-SubCell"/>
</dbReference>
<dbReference type="NCBIfam" id="TIGR00254">
    <property type="entry name" value="GGDEF"/>
    <property type="match status" value="1"/>
</dbReference>
<dbReference type="InterPro" id="IPR000014">
    <property type="entry name" value="PAS"/>
</dbReference>
<dbReference type="PROSITE" id="PS50887">
    <property type="entry name" value="GGDEF"/>
    <property type="match status" value="1"/>
</dbReference>
<evidence type="ECO:0000256" key="7">
    <source>
        <dbReference type="ARBA" id="ARBA00022777"/>
    </source>
</evidence>
<dbReference type="GO" id="GO:1902201">
    <property type="term" value="P:negative regulation of bacterial-type flagellum-dependent cell motility"/>
    <property type="evidence" value="ECO:0007669"/>
    <property type="project" value="TreeGrafter"/>
</dbReference>
<name>A0A1W6U2K7_VIBAL</name>
<dbReference type="Pfam" id="PF21623">
    <property type="entry name" value="HK_sensor_dom_bact"/>
    <property type="match status" value="1"/>
</dbReference>
<evidence type="ECO:0000256" key="2">
    <source>
        <dbReference type="ARBA" id="ARBA00004533"/>
    </source>
</evidence>
<dbReference type="Pfam" id="PF13426">
    <property type="entry name" value="PAS_9"/>
    <property type="match status" value="1"/>
</dbReference>
<protein>
    <recommendedName>
        <fullName evidence="3">diguanylate cyclase</fullName>
        <ecNumber evidence="3">2.7.7.65</ecNumber>
    </recommendedName>
</protein>
<proteinExistence type="predicted"/>
<dbReference type="PROSITE" id="PS50112">
    <property type="entry name" value="PAS"/>
    <property type="match status" value="1"/>
</dbReference>
<dbReference type="GO" id="GO:0016301">
    <property type="term" value="F:kinase activity"/>
    <property type="evidence" value="ECO:0007669"/>
    <property type="project" value="UniProtKB-KW"/>
</dbReference>
<dbReference type="NCBIfam" id="TIGR00229">
    <property type="entry name" value="sensory_box"/>
    <property type="match status" value="1"/>
</dbReference>
<dbReference type="GO" id="GO:0005524">
    <property type="term" value="F:ATP binding"/>
    <property type="evidence" value="ECO:0007669"/>
    <property type="project" value="UniProtKB-KW"/>
</dbReference>
<feature type="domain" description="GGDEF" evidence="13">
    <location>
        <begin position="503"/>
        <end position="627"/>
    </location>
</feature>
<dbReference type="SMART" id="SM00267">
    <property type="entry name" value="GGDEF"/>
    <property type="match status" value="1"/>
</dbReference>
<evidence type="ECO:0000256" key="3">
    <source>
        <dbReference type="ARBA" id="ARBA00012528"/>
    </source>
</evidence>
<dbReference type="InterPro" id="IPR029151">
    <property type="entry name" value="Sensor-like_sf"/>
</dbReference>
<dbReference type="InterPro" id="IPR050469">
    <property type="entry name" value="Diguanylate_Cyclase"/>
</dbReference>
<evidence type="ECO:0000259" key="13">
    <source>
        <dbReference type="PROSITE" id="PS50887"/>
    </source>
</evidence>
<dbReference type="SUPFAM" id="SSF103190">
    <property type="entry name" value="Sensory domain-like"/>
    <property type="match status" value="2"/>
</dbReference>
<dbReference type="InterPro" id="IPR029787">
    <property type="entry name" value="Nucleotide_cyclase"/>
</dbReference>
<comment type="subcellular location">
    <subcellularLocation>
        <location evidence="2">Cell inner membrane</location>
    </subcellularLocation>
</comment>
<dbReference type="EMBL" id="CP017902">
    <property type="protein sequence ID" value="ARP17253.1"/>
    <property type="molecule type" value="Genomic_DNA"/>
</dbReference>
<reference evidence="14" key="1">
    <citation type="submission" date="2016-10" db="EMBL/GenBank/DDBJ databases">
        <title>The High Quality Genome of Vibrio alginolyticus K01M1.</title>
        <authorList>
            <person name="Wendling C."/>
            <person name="Chibani C.M."/>
            <person name="Hertel R."/>
            <person name="Sproer C."/>
            <person name="Bunk B."/>
            <person name="Overmann J."/>
            <person name="Roth O."/>
            <person name="Liesegang H."/>
        </authorList>
    </citation>
    <scope>NUCLEOTIDE SEQUENCE</scope>
    <source>
        <strain evidence="14">K05K4</strain>
    </source>
</reference>
<evidence type="ECO:0000256" key="1">
    <source>
        <dbReference type="ARBA" id="ARBA00001946"/>
    </source>
</evidence>
<evidence type="ECO:0000259" key="11">
    <source>
        <dbReference type="PROSITE" id="PS50112"/>
    </source>
</evidence>
<accession>A0A1W6U2K7</accession>
<dbReference type="InterPro" id="IPR048760">
    <property type="entry name" value="VP0354-like_sensor_dom"/>
</dbReference>
<keyword evidence="7" id="KW-0418">Kinase</keyword>
<dbReference type="InterPro" id="IPR043128">
    <property type="entry name" value="Rev_trsase/Diguanyl_cyclase"/>
</dbReference>
<dbReference type="Gene3D" id="1.20.5.170">
    <property type="match status" value="1"/>
</dbReference>
<keyword evidence="4" id="KW-0597">Phosphoprotein</keyword>
<evidence type="ECO:0000259" key="12">
    <source>
        <dbReference type="PROSITE" id="PS50113"/>
    </source>
</evidence>
<dbReference type="PANTHER" id="PTHR45138:SF9">
    <property type="entry name" value="DIGUANYLATE CYCLASE DGCM-RELATED"/>
    <property type="match status" value="1"/>
</dbReference>
<dbReference type="CDD" id="cd01949">
    <property type="entry name" value="GGDEF"/>
    <property type="match status" value="1"/>
</dbReference>
<dbReference type="SUPFAM" id="SSF55785">
    <property type="entry name" value="PYP-like sensor domain (PAS domain)"/>
    <property type="match status" value="1"/>
</dbReference>
<comment type="cofactor">
    <cofactor evidence="1">
        <name>Mg(2+)</name>
        <dbReference type="ChEBI" id="CHEBI:18420"/>
    </cofactor>
</comment>
<dbReference type="GO" id="GO:0052621">
    <property type="term" value="F:diguanylate cyclase activity"/>
    <property type="evidence" value="ECO:0007669"/>
    <property type="project" value="UniProtKB-EC"/>
</dbReference>
<feature type="domain" description="PAS" evidence="11">
    <location>
        <begin position="344"/>
        <end position="402"/>
    </location>
</feature>
<dbReference type="GO" id="GO:0043709">
    <property type="term" value="P:cell adhesion involved in single-species biofilm formation"/>
    <property type="evidence" value="ECO:0007669"/>
    <property type="project" value="TreeGrafter"/>
</dbReference>
<keyword evidence="9" id="KW-0902">Two-component regulatory system</keyword>
<dbReference type="InterPro" id="IPR000160">
    <property type="entry name" value="GGDEF_dom"/>
</dbReference>
<evidence type="ECO:0000256" key="4">
    <source>
        <dbReference type="ARBA" id="ARBA00022553"/>
    </source>
</evidence>
<dbReference type="InterPro" id="IPR035965">
    <property type="entry name" value="PAS-like_dom_sf"/>
</dbReference>
<dbReference type="Gene3D" id="3.30.450.20">
    <property type="entry name" value="PAS domain"/>
    <property type="match status" value="3"/>
</dbReference>
<sequence length="632" mass="72105">MIGIRRVKVPKRVGTLLATALFFSALTAAYYYQKYLTLLENNVENTAQEALHQLAYTGREYSNIQDQIETISDLLGHSQSLYEYLRQPNRVNRSILEDMWISVAINQKLYKQIRFLDVSGREKVRINYEIETGAALPAIKLQNKSERDYFQFAKNLDDGEIASWGIGLEREYGELVYPYSPSLRILMPISLNGKREGYLVLNVDIDYLSSRLNYSSVLDFHIELIKSDGFYIDSPKSARLYGHIIPARSQFNFGRMYPNIWRSLNSKDSGYAYNGSNLVAYRTIQFVSSEPLHLVIDLTNEQLLSRAQRDIDDLIQEAFFVLSLVLGFTLPTAALALHYRRHSMESKLARAALDGMTAVMISDASHRIIMVNQEFENMMGYSTKHAQGWSAHHLILLPEDLEANLSIWKTLKSEHVWEGEIRCRTKFNQVFTAIMRIQANLTKSGKVSYYITSLVDISGQKELEEKLRNLSEKDGLTGLWNRRKFEEQLAQYAGIIERYPDSPPACLALFDIDHFKRINDELGHDEGDKVICSVAETLLEEVRSTDFVSRVGGEEFAVIMPHTTLEEAEIVLNRLRVAVQMRSDRGITVSAGYSDLTSDRTRTYKCADIALYESKSAGRNCVSLCHSYDDIA</sequence>
<evidence type="ECO:0000256" key="9">
    <source>
        <dbReference type="ARBA" id="ARBA00023012"/>
    </source>
</evidence>
<keyword evidence="5" id="KW-0808">Transferase</keyword>
<organism evidence="14">
    <name type="scientific">Vibrio alginolyticus</name>
    <dbReference type="NCBI Taxonomy" id="663"/>
    <lineage>
        <taxon>Bacteria</taxon>
        <taxon>Pseudomonadati</taxon>
        <taxon>Pseudomonadota</taxon>
        <taxon>Gammaproteobacteria</taxon>
        <taxon>Vibrionales</taxon>
        <taxon>Vibrionaceae</taxon>
        <taxon>Vibrio</taxon>
    </lineage>
</organism>
<keyword evidence="8" id="KW-0067">ATP-binding</keyword>
<evidence type="ECO:0000256" key="8">
    <source>
        <dbReference type="ARBA" id="ARBA00022840"/>
    </source>
</evidence>
<gene>
    <name evidence="14" type="ORF">K05K4_03570</name>
</gene>
<dbReference type="SUPFAM" id="SSF55073">
    <property type="entry name" value="Nucleotide cyclase"/>
    <property type="match status" value="1"/>
</dbReference>
<evidence type="ECO:0000256" key="10">
    <source>
        <dbReference type="ARBA" id="ARBA00034247"/>
    </source>
</evidence>
<dbReference type="InterPro" id="IPR000700">
    <property type="entry name" value="PAS-assoc_C"/>
</dbReference>
<evidence type="ECO:0000256" key="5">
    <source>
        <dbReference type="ARBA" id="ARBA00022679"/>
    </source>
</evidence>
<keyword evidence="6" id="KW-0547">Nucleotide-binding</keyword>
<dbReference type="GO" id="GO:0000160">
    <property type="term" value="P:phosphorelay signal transduction system"/>
    <property type="evidence" value="ECO:0007669"/>
    <property type="project" value="UniProtKB-KW"/>
</dbReference>
<dbReference type="FunFam" id="3.30.70.270:FF:000001">
    <property type="entry name" value="Diguanylate cyclase domain protein"/>
    <property type="match status" value="1"/>
</dbReference>
<dbReference type="CDD" id="cd00130">
    <property type="entry name" value="PAS"/>
    <property type="match status" value="1"/>
</dbReference>
<dbReference type="Gene3D" id="3.30.70.270">
    <property type="match status" value="1"/>
</dbReference>
<evidence type="ECO:0000313" key="14">
    <source>
        <dbReference type="EMBL" id="ARP17253.1"/>
    </source>
</evidence>
<dbReference type="AlphaFoldDB" id="A0A1W6U2K7"/>
<dbReference type="Pfam" id="PF00990">
    <property type="entry name" value="GGDEF"/>
    <property type="match status" value="1"/>
</dbReference>
<dbReference type="PROSITE" id="PS50113">
    <property type="entry name" value="PAC"/>
    <property type="match status" value="1"/>
</dbReference>
<dbReference type="EC" id="2.7.7.65" evidence="3"/>
<feature type="domain" description="PAC" evidence="12">
    <location>
        <begin position="417"/>
        <end position="469"/>
    </location>
</feature>